<sequence>MIHGLRNKLAAQPNGNLLQRRCVLSLPVIRMESVYEGTDQGAVNYWDEKM</sequence>
<organism evidence="1 2">
    <name type="scientific">Hahella chejuensis (strain KCTC 2396)</name>
    <dbReference type="NCBI Taxonomy" id="349521"/>
    <lineage>
        <taxon>Bacteria</taxon>
        <taxon>Pseudomonadati</taxon>
        <taxon>Pseudomonadota</taxon>
        <taxon>Gammaproteobacteria</taxon>
        <taxon>Oceanospirillales</taxon>
        <taxon>Hahellaceae</taxon>
        <taxon>Hahella</taxon>
    </lineage>
</organism>
<dbReference type="AlphaFoldDB" id="Q2SFU0"/>
<evidence type="ECO:0000313" key="1">
    <source>
        <dbReference type="EMBL" id="ABC30484.1"/>
    </source>
</evidence>
<dbReference type="Proteomes" id="UP000000238">
    <property type="component" value="Chromosome"/>
</dbReference>
<proteinExistence type="predicted"/>
<reference evidence="1 2" key="1">
    <citation type="journal article" date="2005" name="Nucleic Acids Res.">
        <title>Genomic blueprint of Hahella chejuensis, a marine microbe producing an algicidal agent.</title>
        <authorList>
            <person name="Jeong H."/>
            <person name="Yim J.H."/>
            <person name="Lee C."/>
            <person name="Choi S.-H."/>
            <person name="Park Y.K."/>
            <person name="Yoon S.H."/>
            <person name="Hur C.-G."/>
            <person name="Kang H.-Y."/>
            <person name="Kim D."/>
            <person name="Lee H.H."/>
            <person name="Park K.H."/>
            <person name="Park S.-H."/>
            <person name="Park H.-S."/>
            <person name="Lee H.K."/>
            <person name="Oh T.K."/>
            <person name="Kim J.F."/>
        </authorList>
    </citation>
    <scope>NUCLEOTIDE SEQUENCE [LARGE SCALE GENOMIC DNA]</scope>
    <source>
        <strain evidence="1 2">KCTC 2396</strain>
    </source>
</reference>
<keyword evidence="2" id="KW-1185">Reference proteome</keyword>
<gene>
    <name evidence="1" type="ordered locus">HCH_03751</name>
</gene>
<dbReference type="KEGG" id="hch:HCH_03751"/>
<name>Q2SFU0_HAHCH</name>
<evidence type="ECO:0000313" key="2">
    <source>
        <dbReference type="Proteomes" id="UP000000238"/>
    </source>
</evidence>
<protein>
    <submittedName>
        <fullName evidence="1">Uncharacterized protein</fullName>
    </submittedName>
</protein>
<accession>Q2SFU0</accession>
<dbReference type="STRING" id="349521.HCH_03751"/>
<dbReference type="HOGENOM" id="CLU_3118436_0_0_6"/>
<dbReference type="EMBL" id="CP000155">
    <property type="protein sequence ID" value="ABC30484.1"/>
    <property type="molecule type" value="Genomic_DNA"/>
</dbReference>